<dbReference type="GO" id="GO:0004713">
    <property type="term" value="F:protein tyrosine kinase activity"/>
    <property type="evidence" value="ECO:0007669"/>
    <property type="project" value="TreeGrafter"/>
</dbReference>
<sequence>MITPTKAKKFRIRRATPSPAPPAAAEPAPMPATEMPPEAQRPPRSTPVLAPMPRQHPDEAPMLMVPGTADDDGFGPDRYPTAAQDSVLGPSERTPEEEIAAIRAEGLTGRQLRMARRVAQRHGIEVTSDFEAVRVLRRRGIDPFQRSNMLDLVVSEAQESKIQLPQTTRQTPQLPSNQPLTPERRAAEILKVQRGIAKRRRRKLALLMTRLAFFVLLPTLIAGWYYYMIATPLYSTRSEFVIQQAESATSIGSMFSGTQFATSQDSITVQGYMQSREAMQRLDADLGFRDHWSQPGIDPLQRLAPDATEEATYRTYKRNVKIGYDPTEGIIKMEVIATDPAVSTAFAEALIGYAEEQVDHLTQRLREDQMQGARESYADAEAKVLAAQARVLEMQEQLGVLDPISENQVVMQQIGTFEVQLAQKRLELQQLNDNSQPNAARVAGAEGDIARLQNMIGSLRSQLTQSTGGATSLAMISGQMRIAEADLQTRQLMLSQAAQQMEVARIEANKQTRYLSTGVKPLPPDEPTYPRAFENTLVAMLIFGGLYLMLSLTASILREQVSA</sequence>
<dbReference type="Proteomes" id="UP000477083">
    <property type="component" value="Unassembled WGS sequence"/>
</dbReference>
<feature type="region of interest" description="Disordered" evidence="2">
    <location>
        <begin position="1"/>
        <end position="64"/>
    </location>
</feature>
<dbReference type="EMBL" id="WWNR01000003">
    <property type="protein sequence ID" value="MZQ88617.1"/>
    <property type="molecule type" value="Genomic_DNA"/>
</dbReference>
<dbReference type="OrthoDB" id="7810642at2"/>
<dbReference type="InterPro" id="IPR050445">
    <property type="entry name" value="Bact_polysacc_biosynth/exp"/>
</dbReference>
<evidence type="ECO:0000313" key="5">
    <source>
        <dbReference type="Proteomes" id="UP000477083"/>
    </source>
</evidence>
<gene>
    <name evidence="4" type="ORF">GS660_05860</name>
</gene>
<organism evidence="4 5">
    <name type="scientific">Frigidibacter albus</name>
    <dbReference type="NCBI Taxonomy" id="1465486"/>
    <lineage>
        <taxon>Bacteria</taxon>
        <taxon>Pseudomonadati</taxon>
        <taxon>Pseudomonadota</taxon>
        <taxon>Alphaproteobacteria</taxon>
        <taxon>Rhodobacterales</taxon>
        <taxon>Paracoccaceae</taxon>
        <taxon>Frigidibacter</taxon>
    </lineage>
</organism>
<keyword evidence="3" id="KW-0472">Membrane</keyword>
<keyword evidence="5" id="KW-1185">Reference proteome</keyword>
<feature type="transmembrane region" description="Helical" evidence="3">
    <location>
        <begin position="204"/>
        <end position="227"/>
    </location>
</feature>
<reference evidence="4 5" key="1">
    <citation type="submission" date="2020-01" db="EMBL/GenBank/DDBJ databases">
        <title>Frigidibacter albus SP32T (=CGMCC 1.13995T).</title>
        <authorList>
            <person name="Liao X."/>
        </authorList>
    </citation>
    <scope>NUCLEOTIDE SEQUENCE [LARGE SCALE GENOMIC DNA]</scope>
    <source>
        <strain evidence="4 5">SP32</strain>
    </source>
</reference>
<protein>
    <submittedName>
        <fullName evidence="4">Capsule biosynthesis protein</fullName>
    </submittedName>
</protein>
<feature type="compositionally biased region" description="Basic residues" evidence="2">
    <location>
        <begin position="1"/>
        <end position="14"/>
    </location>
</feature>
<dbReference type="PANTHER" id="PTHR32309:SF13">
    <property type="entry name" value="FERRIC ENTEROBACTIN TRANSPORT PROTEIN FEPE"/>
    <property type="match status" value="1"/>
</dbReference>
<name>A0A6L8VE70_9RHOB</name>
<feature type="compositionally biased region" description="Pro residues" evidence="2">
    <location>
        <begin position="18"/>
        <end position="30"/>
    </location>
</feature>
<keyword evidence="3" id="KW-0812">Transmembrane</keyword>
<evidence type="ECO:0000256" key="2">
    <source>
        <dbReference type="SAM" id="MobiDB-lite"/>
    </source>
</evidence>
<evidence type="ECO:0000256" key="3">
    <source>
        <dbReference type="SAM" id="Phobius"/>
    </source>
</evidence>
<keyword evidence="3" id="KW-1133">Transmembrane helix</keyword>
<evidence type="ECO:0000313" key="4">
    <source>
        <dbReference type="EMBL" id="MZQ88617.1"/>
    </source>
</evidence>
<dbReference type="PANTHER" id="PTHR32309">
    <property type="entry name" value="TYROSINE-PROTEIN KINASE"/>
    <property type="match status" value="1"/>
</dbReference>
<evidence type="ECO:0000256" key="1">
    <source>
        <dbReference type="SAM" id="Coils"/>
    </source>
</evidence>
<dbReference type="AlphaFoldDB" id="A0A6L8VE70"/>
<dbReference type="GO" id="GO:0005886">
    <property type="term" value="C:plasma membrane"/>
    <property type="evidence" value="ECO:0007669"/>
    <property type="project" value="TreeGrafter"/>
</dbReference>
<feature type="transmembrane region" description="Helical" evidence="3">
    <location>
        <begin position="537"/>
        <end position="557"/>
    </location>
</feature>
<proteinExistence type="predicted"/>
<comment type="caution">
    <text evidence="4">The sequence shown here is derived from an EMBL/GenBank/DDBJ whole genome shotgun (WGS) entry which is preliminary data.</text>
</comment>
<accession>A0A6L8VE70</accession>
<keyword evidence="1" id="KW-0175">Coiled coil</keyword>
<feature type="coiled-coil region" evidence="1">
    <location>
        <begin position="370"/>
        <end position="434"/>
    </location>
</feature>